<reference evidence="3" key="1">
    <citation type="submission" date="2017-08" db="EMBL/GenBank/DDBJ databases">
        <authorList>
            <person name="Varghese N."/>
            <person name="Submissions S."/>
        </authorList>
    </citation>
    <scope>NUCLEOTIDE SEQUENCE [LARGE SCALE GENOMIC DNA]</scope>
    <source>
        <strain evidence="3">USBA17B2</strain>
    </source>
</reference>
<feature type="transmembrane region" description="Helical" evidence="1">
    <location>
        <begin position="31"/>
        <end position="49"/>
    </location>
</feature>
<organism evidence="2 3">
    <name type="scientific">Ornithinimicrobium cerasi</name>
    <dbReference type="NCBI Taxonomy" id="2248773"/>
    <lineage>
        <taxon>Bacteria</taxon>
        <taxon>Bacillati</taxon>
        <taxon>Actinomycetota</taxon>
        <taxon>Actinomycetes</taxon>
        <taxon>Micrococcales</taxon>
        <taxon>Ornithinimicrobiaceae</taxon>
        <taxon>Ornithinimicrobium</taxon>
    </lineage>
</organism>
<keyword evidence="1" id="KW-0812">Transmembrane</keyword>
<dbReference type="EMBL" id="OBQK01000022">
    <property type="protein sequence ID" value="SOC58090.1"/>
    <property type="molecule type" value="Genomic_DNA"/>
</dbReference>
<keyword evidence="1" id="KW-1133">Transmembrane helix</keyword>
<dbReference type="STRING" id="1122622.GCA_000421185_00285"/>
<protein>
    <submittedName>
        <fullName evidence="2">Uncharacterized protein</fullName>
    </submittedName>
</protein>
<dbReference type="Proteomes" id="UP000219688">
    <property type="component" value="Unassembled WGS sequence"/>
</dbReference>
<accession>A0A285VVI0</accession>
<keyword evidence="1" id="KW-0472">Membrane</keyword>
<keyword evidence="3" id="KW-1185">Reference proteome</keyword>
<dbReference type="AlphaFoldDB" id="A0A285VVI0"/>
<evidence type="ECO:0000313" key="3">
    <source>
        <dbReference type="Proteomes" id="UP000219688"/>
    </source>
</evidence>
<evidence type="ECO:0000256" key="1">
    <source>
        <dbReference type="SAM" id="Phobius"/>
    </source>
</evidence>
<name>A0A285VVI0_9MICO</name>
<sequence>MRSSKLLLGGAAVAGVTTALAVVGAVLTWWWLVVLAGMGLLSAVLLAALDADRRVRELRSFVRSQIAAVDPTGGRAIPTTDDVVGTVRALQAQYTGRLDRLQDTVEATLRRLDERG</sequence>
<dbReference type="RefSeq" id="WP_097189311.1">
    <property type="nucleotide sequence ID" value="NZ_OBQK01000022.1"/>
</dbReference>
<gene>
    <name evidence="2" type="ORF">SAMN05421879_1227</name>
</gene>
<proteinExistence type="predicted"/>
<evidence type="ECO:0000313" key="2">
    <source>
        <dbReference type="EMBL" id="SOC58090.1"/>
    </source>
</evidence>